<feature type="compositionally biased region" description="Low complexity" evidence="2">
    <location>
        <begin position="11"/>
        <end position="20"/>
    </location>
</feature>
<dbReference type="PROSITE" id="PS00028">
    <property type="entry name" value="ZINC_FINGER_C2H2_1"/>
    <property type="match status" value="1"/>
</dbReference>
<dbReference type="PROSITE" id="PS50157">
    <property type="entry name" value="ZINC_FINGER_C2H2_2"/>
    <property type="match status" value="1"/>
</dbReference>
<dbReference type="Proteomes" id="UP001428341">
    <property type="component" value="Unassembled WGS sequence"/>
</dbReference>
<evidence type="ECO:0000256" key="1">
    <source>
        <dbReference type="PROSITE-ProRule" id="PRU00042"/>
    </source>
</evidence>
<accession>A0AAP0M1U1</accession>
<keyword evidence="1" id="KW-0863">Zinc-finger</keyword>
<keyword evidence="1" id="KW-0862">Zinc</keyword>
<dbReference type="InterPro" id="IPR013087">
    <property type="entry name" value="Znf_C2H2_type"/>
</dbReference>
<gene>
    <name evidence="4" type="ORF">WN944_004632</name>
</gene>
<dbReference type="Gene3D" id="3.30.160.60">
    <property type="entry name" value="Classic Zinc Finger"/>
    <property type="match status" value="1"/>
</dbReference>
<organism evidence="4 5">
    <name type="scientific">Citrus x changshan-huyou</name>
    <dbReference type="NCBI Taxonomy" id="2935761"/>
    <lineage>
        <taxon>Eukaryota</taxon>
        <taxon>Viridiplantae</taxon>
        <taxon>Streptophyta</taxon>
        <taxon>Embryophyta</taxon>
        <taxon>Tracheophyta</taxon>
        <taxon>Spermatophyta</taxon>
        <taxon>Magnoliopsida</taxon>
        <taxon>eudicotyledons</taxon>
        <taxon>Gunneridae</taxon>
        <taxon>Pentapetalae</taxon>
        <taxon>rosids</taxon>
        <taxon>malvids</taxon>
        <taxon>Sapindales</taxon>
        <taxon>Rutaceae</taxon>
        <taxon>Aurantioideae</taxon>
        <taxon>Citrus</taxon>
    </lineage>
</organism>
<comment type="caution">
    <text evidence="4">The sequence shown here is derived from an EMBL/GenBank/DDBJ whole genome shotgun (WGS) entry which is preliminary data.</text>
</comment>
<dbReference type="PANTHER" id="PTHR45730">
    <property type="entry name" value="ZINC FINGER PROTEIN JAGGED"/>
    <property type="match status" value="1"/>
</dbReference>
<dbReference type="EMBL" id="JBCGBO010000006">
    <property type="protein sequence ID" value="KAK9193931.1"/>
    <property type="molecule type" value="Genomic_DNA"/>
</dbReference>
<dbReference type="PANTHER" id="PTHR45730:SF36">
    <property type="entry name" value="C2H2-TYPE DOMAIN-CONTAINING PROTEIN"/>
    <property type="match status" value="1"/>
</dbReference>
<dbReference type="InterPro" id="IPR045320">
    <property type="entry name" value="JAGGED/SL1-like"/>
</dbReference>
<proteinExistence type="predicted"/>
<evidence type="ECO:0000313" key="5">
    <source>
        <dbReference type="Proteomes" id="UP001428341"/>
    </source>
</evidence>
<reference evidence="4 5" key="1">
    <citation type="submission" date="2024-05" db="EMBL/GenBank/DDBJ databases">
        <title>Haplotype-resolved chromosome-level genome assembly of Huyou (Citrus changshanensis).</title>
        <authorList>
            <person name="Miao C."/>
            <person name="Chen W."/>
            <person name="Wu Y."/>
            <person name="Wang L."/>
            <person name="Zhao S."/>
            <person name="Grierson D."/>
            <person name="Xu C."/>
            <person name="Chen K."/>
        </authorList>
    </citation>
    <scope>NUCLEOTIDE SEQUENCE [LARGE SCALE GENOMIC DNA]</scope>
    <source>
        <strain evidence="4">01-14</strain>
        <tissue evidence="4">Leaf</tissue>
    </source>
</reference>
<keyword evidence="5" id="KW-1185">Reference proteome</keyword>
<protein>
    <recommendedName>
        <fullName evidence="3">C2H2-type domain-containing protein</fullName>
    </recommendedName>
</protein>
<dbReference type="AlphaFoldDB" id="A0AAP0M1U1"/>
<evidence type="ECO:0000259" key="3">
    <source>
        <dbReference type="PROSITE" id="PS50157"/>
    </source>
</evidence>
<dbReference type="GO" id="GO:0003700">
    <property type="term" value="F:DNA-binding transcription factor activity"/>
    <property type="evidence" value="ECO:0007669"/>
    <property type="project" value="InterPro"/>
</dbReference>
<keyword evidence="1" id="KW-0479">Metal-binding</keyword>
<name>A0AAP0M1U1_9ROSI</name>
<dbReference type="Pfam" id="PF13912">
    <property type="entry name" value="zf-C2H2_6"/>
    <property type="match status" value="1"/>
</dbReference>
<evidence type="ECO:0000313" key="4">
    <source>
        <dbReference type="EMBL" id="KAK9193931.1"/>
    </source>
</evidence>
<dbReference type="InterPro" id="IPR036236">
    <property type="entry name" value="Znf_C2H2_sf"/>
</dbReference>
<feature type="domain" description="C2H2-type" evidence="3">
    <location>
        <begin position="30"/>
        <end position="57"/>
    </location>
</feature>
<dbReference type="GO" id="GO:0008270">
    <property type="term" value="F:zinc ion binding"/>
    <property type="evidence" value="ECO:0007669"/>
    <property type="project" value="UniProtKB-KW"/>
</dbReference>
<sequence length="180" mass="20115">MHTIKFRAADRSSSNRRSSSGLHNKERNPFVCSRCSKCFPTTQALGGHQNAHRQERLEERLTKQQIPCPNDDNLSPPSPPIQMIDFWANHDQYLMSRGTVAAGNNNSHHENCYCYYCYPNNINDVNYCNNYVMSGGGGGGGCDVMMRDFMGVADQEQGGWLVQFPADAAFGTDLDLTLKL</sequence>
<feature type="region of interest" description="Disordered" evidence="2">
    <location>
        <begin position="1"/>
        <end position="23"/>
    </location>
</feature>
<dbReference type="SUPFAM" id="SSF57667">
    <property type="entry name" value="beta-beta-alpha zinc fingers"/>
    <property type="match status" value="1"/>
</dbReference>
<evidence type="ECO:0000256" key="2">
    <source>
        <dbReference type="SAM" id="MobiDB-lite"/>
    </source>
</evidence>